<name>A0A5Q0UHD6_9ARCH</name>
<dbReference type="SUPFAM" id="SSF53448">
    <property type="entry name" value="Nucleotide-diphospho-sugar transferases"/>
    <property type="match status" value="1"/>
</dbReference>
<dbReference type="AlphaFoldDB" id="A0A5Q0UHD6"/>
<dbReference type="Gene3D" id="3.90.550.10">
    <property type="entry name" value="Spore Coat Polysaccharide Biosynthesis Protein SpsA, Chain A"/>
    <property type="match status" value="1"/>
</dbReference>
<dbReference type="EMBL" id="CP040089">
    <property type="protein sequence ID" value="QGA81058.1"/>
    <property type="molecule type" value="Genomic_DNA"/>
</dbReference>
<dbReference type="RefSeq" id="WP_153550805.1">
    <property type="nucleotide sequence ID" value="NZ_CP040089.1"/>
</dbReference>
<organism evidence="1 2">
    <name type="scientific">Candidatus Nanohalobium constans</name>
    <dbReference type="NCBI Taxonomy" id="2565781"/>
    <lineage>
        <taxon>Archaea</taxon>
        <taxon>Candidatus Nanohalarchaeota</taxon>
        <taxon>Candidatus Nanohalobia</taxon>
        <taxon>Candidatus Nanohalobiales</taxon>
        <taxon>Candidatus Nanohalobiaceae</taxon>
        <taxon>Candidatus Nanohalobium</taxon>
    </lineage>
</organism>
<gene>
    <name evidence="1" type="ORF">LC1Nh_1192</name>
</gene>
<accession>A0A5Q0UHD6</accession>
<dbReference type="OrthoDB" id="204927at2157"/>
<protein>
    <submittedName>
        <fullName evidence="1">Glycosyl transferase family 8</fullName>
    </submittedName>
</protein>
<dbReference type="GeneID" id="42365590"/>
<evidence type="ECO:0000313" key="2">
    <source>
        <dbReference type="Proteomes" id="UP000377803"/>
    </source>
</evidence>
<dbReference type="InterPro" id="IPR029044">
    <property type="entry name" value="Nucleotide-diphossugar_trans"/>
</dbReference>
<proteinExistence type="predicted"/>
<sequence length="275" mass="32651">MKDSEGVVYIVTEENYFREFEKSAKQLKKTNDVPITLITLEEKQYDFIDENIVVDDPGKGSDKIYLLEKTPYDRTLYLDTDTYVVDEINELFDVLNQFELAIRRAPQRASEEMEDVPPTFSELNTGVISYRKTDDVQQLFDDWKELYEDRSYESHRDQPVFRKALYYSDVDFTTIPSEYNCRFGIPGYLYNEAKILHGRLDKFDTIGYRFTVMPEKAQKQLNNKTSSRVHYLKRNNLKIKKINPRSWDKLYSALKWYGIKETIERTIEKIKGLKK</sequence>
<dbReference type="Proteomes" id="UP000377803">
    <property type="component" value="Chromosome"/>
</dbReference>
<keyword evidence="2" id="KW-1185">Reference proteome</keyword>
<keyword evidence="1" id="KW-0808">Transferase</keyword>
<evidence type="ECO:0000313" key="1">
    <source>
        <dbReference type="EMBL" id="QGA81058.1"/>
    </source>
</evidence>
<dbReference type="GO" id="GO:0016740">
    <property type="term" value="F:transferase activity"/>
    <property type="evidence" value="ECO:0007669"/>
    <property type="project" value="UniProtKB-KW"/>
</dbReference>
<reference evidence="2" key="1">
    <citation type="submission" date="2019-05" db="EMBL/GenBank/DDBJ databases">
        <title>Candidatus Nanohalobium constans, a novel model system to study the DPANN nano-sized archaea: genomic and physiological characterization of a nanoarchaeon co-cultured with its chitinotrophic host.</title>
        <authorList>
            <person name="La Cono V."/>
            <person name="Arcadi E."/>
            <person name="Crisafi F."/>
            <person name="Denaro R."/>
            <person name="La Spada G."/>
            <person name="Messina E."/>
            <person name="Smedile F."/>
            <person name="Toshchakov S.V."/>
            <person name="Shevchenko M.A."/>
            <person name="Golyshin P.N."/>
            <person name="Golyshina O.V."/>
            <person name="Ferrer M."/>
            <person name="Rohde M."/>
            <person name="Mushegian A."/>
            <person name="Sorokin D.Y."/>
            <person name="Giuliano L."/>
            <person name="Yakimov M.M."/>
        </authorList>
    </citation>
    <scope>NUCLEOTIDE SEQUENCE [LARGE SCALE GENOMIC DNA]</scope>
    <source>
        <strain evidence="2">LC1Nh</strain>
    </source>
</reference>
<dbReference type="KEGG" id="ncon:LC1Nh_1192"/>